<dbReference type="Proteomes" id="UP000033869">
    <property type="component" value="Unassembled WGS sequence"/>
</dbReference>
<keyword evidence="2" id="KW-1133">Transmembrane helix</keyword>
<name>A0A0G0YII3_UNCC2</name>
<dbReference type="Gene3D" id="2.60.40.10">
    <property type="entry name" value="Immunoglobulins"/>
    <property type="match status" value="1"/>
</dbReference>
<evidence type="ECO:0000313" key="5">
    <source>
        <dbReference type="Proteomes" id="UP000033869"/>
    </source>
</evidence>
<feature type="region of interest" description="Disordered" evidence="1">
    <location>
        <begin position="243"/>
        <end position="269"/>
    </location>
</feature>
<feature type="compositionally biased region" description="Polar residues" evidence="1">
    <location>
        <begin position="243"/>
        <end position="266"/>
    </location>
</feature>
<evidence type="ECO:0000256" key="1">
    <source>
        <dbReference type="SAM" id="MobiDB-lite"/>
    </source>
</evidence>
<dbReference type="Pfam" id="PF19077">
    <property type="entry name" value="Big_13"/>
    <property type="match status" value="1"/>
</dbReference>
<evidence type="ECO:0000256" key="2">
    <source>
        <dbReference type="SAM" id="Phobius"/>
    </source>
</evidence>
<dbReference type="InterPro" id="IPR044016">
    <property type="entry name" value="Big_13"/>
</dbReference>
<organism evidence="4 5">
    <name type="scientific">candidate division CPR2 bacterium GW2011_GWC1_41_48</name>
    <dbReference type="NCBI Taxonomy" id="1618344"/>
    <lineage>
        <taxon>Bacteria</taxon>
        <taxon>Bacteria division CPR2</taxon>
    </lineage>
</organism>
<evidence type="ECO:0000259" key="3">
    <source>
        <dbReference type="Pfam" id="PF19077"/>
    </source>
</evidence>
<feature type="domain" description="Bacterial Ig-like" evidence="3">
    <location>
        <begin position="289"/>
        <end position="360"/>
    </location>
</feature>
<sequence length="424" mass="45890">MSYKISAKFRTLEVITISVFVTLGSLFAYTQVLGSTTGTITTGTSNACIMPKVNSPISNQEASDYFDLNITNINVYKSTDTYNQASANPYPSNVIYGLYDSAGISKLYGNIQVYDDNLDGIGSINARINTIELPNGIYNLRYHVRYFCLNTTSMITYFDWPSTDVLVPIKVNHWTATQTPTTTTNQTPTSSSGDGASGSTASSSTSTSSSTNFATTPTASGTTKDNYYMVPISNTVEYATGTKATNSTGSQSENPVQIISSDSPTELNLPEDLKMAPVSDKMETKNVEINKDNGTLTLSGVADPNTTIYLYIFSEPTVVSVKTDSNGNWTYNLDKKLASGKHEVYVAVKDDAGNIKTKSNPIVFILGGKAYAADTEGAPKQDTKKNQPLLYYIVFAISIVSIIVSALFYILAKKHIKKHANTTS</sequence>
<accession>A0A0G0YII3</accession>
<feature type="compositionally biased region" description="Low complexity" evidence="1">
    <location>
        <begin position="178"/>
        <end position="220"/>
    </location>
</feature>
<keyword evidence="2" id="KW-0472">Membrane</keyword>
<feature type="transmembrane region" description="Helical" evidence="2">
    <location>
        <begin position="389"/>
        <end position="411"/>
    </location>
</feature>
<keyword evidence="2" id="KW-0812">Transmembrane</keyword>
<gene>
    <name evidence="4" type="ORF">UU65_C0002G0134</name>
</gene>
<feature type="transmembrane region" description="Helical" evidence="2">
    <location>
        <begin position="12"/>
        <end position="30"/>
    </location>
</feature>
<dbReference type="EMBL" id="LCBL01000002">
    <property type="protein sequence ID" value="KKS09356.1"/>
    <property type="molecule type" value="Genomic_DNA"/>
</dbReference>
<dbReference type="AlphaFoldDB" id="A0A0G0YII3"/>
<evidence type="ECO:0000313" key="4">
    <source>
        <dbReference type="EMBL" id="KKS09356.1"/>
    </source>
</evidence>
<proteinExistence type="predicted"/>
<reference evidence="4 5" key="1">
    <citation type="journal article" date="2015" name="Nature">
        <title>rRNA introns, odd ribosomes, and small enigmatic genomes across a large radiation of phyla.</title>
        <authorList>
            <person name="Brown C.T."/>
            <person name="Hug L.A."/>
            <person name="Thomas B.C."/>
            <person name="Sharon I."/>
            <person name="Castelle C.J."/>
            <person name="Singh A."/>
            <person name="Wilkins M.J."/>
            <person name="Williams K.H."/>
            <person name="Banfield J.F."/>
        </authorList>
    </citation>
    <scope>NUCLEOTIDE SEQUENCE [LARGE SCALE GENOMIC DNA]</scope>
</reference>
<comment type="caution">
    <text evidence="4">The sequence shown here is derived from an EMBL/GenBank/DDBJ whole genome shotgun (WGS) entry which is preliminary data.</text>
</comment>
<protein>
    <submittedName>
        <fullName evidence="4">Cable pili-associated 22 kDa adhesin protein</fullName>
    </submittedName>
</protein>
<dbReference type="InterPro" id="IPR013783">
    <property type="entry name" value="Ig-like_fold"/>
</dbReference>
<feature type="region of interest" description="Disordered" evidence="1">
    <location>
        <begin position="178"/>
        <end position="226"/>
    </location>
</feature>